<feature type="region of interest" description="Disordered" evidence="1">
    <location>
        <begin position="172"/>
        <end position="208"/>
    </location>
</feature>
<evidence type="ECO:0000256" key="1">
    <source>
        <dbReference type="SAM" id="MobiDB-lite"/>
    </source>
</evidence>
<feature type="compositionally biased region" description="Polar residues" evidence="1">
    <location>
        <begin position="281"/>
        <end position="297"/>
    </location>
</feature>
<gene>
    <name evidence="3" type="primary">LOC140015719</name>
</gene>
<organism evidence="2 3">
    <name type="scientific">Coffea arabica</name>
    <name type="common">Arabian coffee</name>
    <dbReference type="NCBI Taxonomy" id="13443"/>
    <lineage>
        <taxon>Eukaryota</taxon>
        <taxon>Viridiplantae</taxon>
        <taxon>Streptophyta</taxon>
        <taxon>Embryophyta</taxon>
        <taxon>Tracheophyta</taxon>
        <taxon>Spermatophyta</taxon>
        <taxon>Magnoliopsida</taxon>
        <taxon>eudicotyledons</taxon>
        <taxon>Gunneridae</taxon>
        <taxon>Pentapetalae</taxon>
        <taxon>asterids</taxon>
        <taxon>lamiids</taxon>
        <taxon>Gentianales</taxon>
        <taxon>Rubiaceae</taxon>
        <taxon>Ixoroideae</taxon>
        <taxon>Gardenieae complex</taxon>
        <taxon>Bertiereae - Coffeeae clade</taxon>
        <taxon>Coffeeae</taxon>
        <taxon>Coffea</taxon>
    </lineage>
</organism>
<proteinExistence type="predicted"/>
<feature type="compositionally biased region" description="Low complexity" evidence="1">
    <location>
        <begin position="358"/>
        <end position="382"/>
    </location>
</feature>
<dbReference type="Proteomes" id="UP001652660">
    <property type="component" value="Chromosome 10c"/>
</dbReference>
<feature type="region of interest" description="Disordered" evidence="1">
    <location>
        <begin position="281"/>
        <end position="300"/>
    </location>
</feature>
<feature type="region of interest" description="Disordered" evidence="1">
    <location>
        <begin position="227"/>
        <end position="267"/>
    </location>
</feature>
<dbReference type="RefSeq" id="XP_071924636.1">
    <property type="nucleotide sequence ID" value="XM_072068535.1"/>
</dbReference>
<keyword evidence="2" id="KW-1185">Reference proteome</keyword>
<feature type="compositionally biased region" description="Polar residues" evidence="1">
    <location>
        <begin position="172"/>
        <end position="207"/>
    </location>
</feature>
<feature type="region of interest" description="Disordered" evidence="1">
    <location>
        <begin position="358"/>
        <end position="396"/>
    </location>
</feature>
<evidence type="ECO:0000313" key="3">
    <source>
        <dbReference type="RefSeq" id="XP_071924636.1"/>
    </source>
</evidence>
<accession>A0ABM4VYL7</accession>
<protein>
    <submittedName>
        <fullName evidence="3">Uncharacterized protein</fullName>
    </submittedName>
</protein>
<reference evidence="3" key="1">
    <citation type="submission" date="2025-08" db="UniProtKB">
        <authorList>
            <consortium name="RefSeq"/>
        </authorList>
    </citation>
    <scope>IDENTIFICATION</scope>
    <source>
        <tissue evidence="3">Leaves</tissue>
    </source>
</reference>
<name>A0ABM4VYL7_COFAR</name>
<dbReference type="GeneID" id="140015719"/>
<evidence type="ECO:0000313" key="2">
    <source>
        <dbReference type="Proteomes" id="UP001652660"/>
    </source>
</evidence>
<feature type="compositionally biased region" description="Polar residues" evidence="1">
    <location>
        <begin position="230"/>
        <end position="260"/>
    </location>
</feature>
<sequence>MENIEDYVNKMLFDDAEEVANHNVNDTALPAMPPHHAVRQSLSSMKFVVNTIHHVLSSPIIKLNSIQEVIILNKSLGLLVTCQAETSTDPEAPIPVEQHAIYRDLYAAAFGVDDKDAGQLAQFSPSPVEFSSGANTSVVPESFSTALGSQKIPRWDQAEQFSFAPIDYNSESANTSMMQESSSRDLGSQQQSDVQQPNPAPQKSSSLEPIPILVKSKSYIALSIHPDAGASSQHPSQGLPTLGSSYTNQALDTGASSQYPSHGLPTLGSSYTNQALAQQHSGWPVQQLSPDASSSLTPEEVVRGSTYRGLSLGLSSKPGVLSIGSIWNHREVDLNAWAPASQAPQRLSSVSVSTSATQTAQQGLSGTNASASATQATSSSSNARKRRATWEADATAQNDRTIFRTWIRQMSADGKNQK</sequence>